<proteinExistence type="inferred from homology"/>
<dbReference type="AlphaFoldDB" id="G9YGT3"/>
<dbReference type="HAMAP" id="MF_01554_B">
    <property type="entry name" value="GlmM_B"/>
    <property type="match status" value="1"/>
</dbReference>
<dbReference type="EMBL" id="AGCJ01000030">
    <property type="protein sequence ID" value="EHM41631.1"/>
    <property type="molecule type" value="Genomic_DNA"/>
</dbReference>
<comment type="function">
    <text evidence="9 11">Catalyzes the conversion of glucosamine-6-phosphate to glucosamine-1-phosphate.</text>
</comment>
<dbReference type="Pfam" id="PF02879">
    <property type="entry name" value="PGM_PMM_II"/>
    <property type="match status" value="1"/>
</dbReference>
<keyword evidence="2 9" id="KW-0597">Phosphoprotein</keyword>
<gene>
    <name evidence="9" type="primary">glmM</name>
    <name evidence="16" type="ORF">HMPREF0080_00853</name>
</gene>
<protein>
    <recommendedName>
        <fullName evidence="8 9">Phosphoglucosamine mutase</fullName>
        <ecNumber evidence="7 9">5.4.2.10</ecNumber>
    </recommendedName>
</protein>
<dbReference type="CDD" id="cd05802">
    <property type="entry name" value="GlmM"/>
    <property type="match status" value="1"/>
</dbReference>
<dbReference type="Pfam" id="PF02878">
    <property type="entry name" value="PGM_PMM_I"/>
    <property type="match status" value="1"/>
</dbReference>
<evidence type="ECO:0000256" key="9">
    <source>
        <dbReference type="HAMAP-Rule" id="MF_01554"/>
    </source>
</evidence>
<dbReference type="InterPro" id="IPR005846">
    <property type="entry name" value="A-D-PHexomutase_a/b/a-III"/>
</dbReference>
<dbReference type="Pfam" id="PF00408">
    <property type="entry name" value="PGM_PMM_IV"/>
    <property type="match status" value="1"/>
</dbReference>
<feature type="domain" description="Alpha-D-phosphohexomutase C-terminal" evidence="12">
    <location>
        <begin position="375"/>
        <end position="440"/>
    </location>
</feature>
<dbReference type="PROSITE" id="PS00710">
    <property type="entry name" value="PGM_PMM"/>
    <property type="match status" value="1"/>
</dbReference>
<comment type="PTM">
    <text evidence="9">Activated by phosphorylation.</text>
</comment>
<dbReference type="PANTHER" id="PTHR42946">
    <property type="entry name" value="PHOSPHOHEXOSE MUTASE"/>
    <property type="match status" value="1"/>
</dbReference>
<dbReference type="FunFam" id="3.30.310.50:FF:000001">
    <property type="entry name" value="Phosphoglucosamine mutase"/>
    <property type="match status" value="1"/>
</dbReference>
<dbReference type="GO" id="GO:0005975">
    <property type="term" value="P:carbohydrate metabolic process"/>
    <property type="evidence" value="ECO:0007669"/>
    <property type="project" value="InterPro"/>
</dbReference>
<dbReference type="PRINTS" id="PR00509">
    <property type="entry name" value="PGMPMM"/>
</dbReference>
<feature type="domain" description="Alpha-D-phosphohexomutase alpha/beta/alpha" evidence="14">
    <location>
        <begin position="160"/>
        <end position="255"/>
    </location>
</feature>
<organism evidence="16 17">
    <name type="scientific">Anaeroglobus geminatus F0357</name>
    <dbReference type="NCBI Taxonomy" id="861450"/>
    <lineage>
        <taxon>Bacteria</taxon>
        <taxon>Bacillati</taxon>
        <taxon>Bacillota</taxon>
        <taxon>Negativicutes</taxon>
        <taxon>Veillonellales</taxon>
        <taxon>Veillonellaceae</taxon>
        <taxon>Anaeroglobus</taxon>
    </lineage>
</organism>
<dbReference type="Gene3D" id="3.40.120.10">
    <property type="entry name" value="Alpha-D-Glucose-1,6-Bisphosphate, subunit A, domain 3"/>
    <property type="match status" value="3"/>
</dbReference>
<dbReference type="GO" id="GO:0008966">
    <property type="term" value="F:phosphoglucosamine mutase activity"/>
    <property type="evidence" value="ECO:0007669"/>
    <property type="project" value="UniProtKB-UniRule"/>
</dbReference>
<dbReference type="RefSeq" id="WP_006789839.1">
    <property type="nucleotide sequence ID" value="NZ_JH417580.1"/>
</dbReference>
<dbReference type="InterPro" id="IPR006352">
    <property type="entry name" value="GlmM_bact"/>
</dbReference>
<dbReference type="GO" id="GO:0009252">
    <property type="term" value="P:peptidoglycan biosynthetic process"/>
    <property type="evidence" value="ECO:0007669"/>
    <property type="project" value="TreeGrafter"/>
</dbReference>
<evidence type="ECO:0000256" key="6">
    <source>
        <dbReference type="ARBA" id="ARBA00050364"/>
    </source>
</evidence>
<dbReference type="Pfam" id="PF02880">
    <property type="entry name" value="PGM_PMM_III"/>
    <property type="match status" value="1"/>
</dbReference>
<dbReference type="STRING" id="861450.HMPREF0080_00853"/>
<dbReference type="GO" id="GO:0000287">
    <property type="term" value="F:magnesium ion binding"/>
    <property type="evidence" value="ECO:0007669"/>
    <property type="project" value="UniProtKB-UniRule"/>
</dbReference>
<dbReference type="InterPro" id="IPR005841">
    <property type="entry name" value="Alpha-D-phosphohexomutase_SF"/>
</dbReference>
<evidence type="ECO:0000256" key="2">
    <source>
        <dbReference type="ARBA" id="ARBA00022553"/>
    </source>
</evidence>
<evidence type="ECO:0000259" key="13">
    <source>
        <dbReference type="Pfam" id="PF02878"/>
    </source>
</evidence>
<dbReference type="InterPro" id="IPR005845">
    <property type="entry name" value="A-D-PHexomutase_a/b/a-II"/>
</dbReference>
<evidence type="ECO:0000256" key="11">
    <source>
        <dbReference type="RuleBase" id="RU004327"/>
    </source>
</evidence>
<keyword evidence="17" id="KW-1185">Reference proteome</keyword>
<evidence type="ECO:0000256" key="5">
    <source>
        <dbReference type="ARBA" id="ARBA00023235"/>
    </source>
</evidence>
<dbReference type="FunFam" id="3.40.120.10:FF:000002">
    <property type="entry name" value="Phosphoglucosamine mutase"/>
    <property type="match status" value="1"/>
</dbReference>
<feature type="domain" description="Alpha-D-phosphohexomutase alpha/beta/alpha" evidence="13">
    <location>
        <begin position="3"/>
        <end position="134"/>
    </location>
</feature>
<evidence type="ECO:0000259" key="14">
    <source>
        <dbReference type="Pfam" id="PF02879"/>
    </source>
</evidence>
<evidence type="ECO:0000256" key="1">
    <source>
        <dbReference type="ARBA" id="ARBA00010231"/>
    </source>
</evidence>
<dbReference type="PATRIC" id="fig|861450.3.peg.805"/>
<comment type="caution">
    <text evidence="16">The sequence shown here is derived from an EMBL/GenBank/DDBJ whole genome shotgun (WGS) entry which is preliminary data.</text>
</comment>
<evidence type="ECO:0000256" key="4">
    <source>
        <dbReference type="ARBA" id="ARBA00022842"/>
    </source>
</evidence>
<evidence type="ECO:0000259" key="15">
    <source>
        <dbReference type="Pfam" id="PF02880"/>
    </source>
</evidence>
<dbReference type="InterPro" id="IPR005844">
    <property type="entry name" value="A-D-PHexomutase_a/b/a-I"/>
</dbReference>
<dbReference type="GO" id="GO:0005829">
    <property type="term" value="C:cytosol"/>
    <property type="evidence" value="ECO:0007669"/>
    <property type="project" value="TreeGrafter"/>
</dbReference>
<sequence>MARLFGTDGVRGVANDSLTPELAYHLGRAAAFVLGKDREHPTFLIGRDTRLSGTMLADVLAAGVASAGGNCFMADVVPTPAVAYLTKARHMDAGVVISASHNPFEYNGIKFFDKYGYKLPDETEDLIEEYMLRDERSGQENRPTGAAIGTVTELPDLQEEYIGYILNSTDIDLSGIKIVHDAANGAAYKAGPEIFRRLGAELISVHAEPNGININDKSGSTHLESVKAAVLKYGADIGIANDGDADRCLVIDEKGNELDGDQIMIICALQMKEEGRLRGDTIVGTVMSNIGFHKAAKEMGCKTEITSVGDRYVLECMRRKGYSLGGEQSGHIIFLDYNTTGDGLLTAVQFMTVMKKQGKKVSELAGLMTKYPQILKNVRVETKSGWEENTLIAAAVSAGEEELGEEGRILVRPSGTEPLIRVMAEGADLVQLERIVDDIAGVIDHEMGEIK</sequence>
<dbReference type="InterPro" id="IPR005843">
    <property type="entry name" value="A-D-PHexomutase_C"/>
</dbReference>
<dbReference type="FunFam" id="3.40.120.10:FF:000001">
    <property type="entry name" value="Phosphoglucosamine mutase"/>
    <property type="match status" value="1"/>
</dbReference>
<dbReference type="Gene3D" id="3.30.310.50">
    <property type="entry name" value="Alpha-D-phosphohexomutase, C-terminal domain"/>
    <property type="match status" value="1"/>
</dbReference>
<name>G9YGT3_9FIRM</name>
<evidence type="ECO:0000259" key="12">
    <source>
        <dbReference type="Pfam" id="PF00408"/>
    </source>
</evidence>
<dbReference type="GO" id="GO:0006048">
    <property type="term" value="P:UDP-N-acetylglucosamine biosynthetic process"/>
    <property type="evidence" value="ECO:0007669"/>
    <property type="project" value="TreeGrafter"/>
</dbReference>
<dbReference type="PANTHER" id="PTHR42946:SF1">
    <property type="entry name" value="PHOSPHOGLUCOMUTASE (ALPHA-D-GLUCOSE-1,6-BISPHOSPHATE-DEPENDENT)"/>
    <property type="match status" value="1"/>
</dbReference>
<dbReference type="InterPro" id="IPR016066">
    <property type="entry name" value="A-D-PHexomutase_CS"/>
</dbReference>
<dbReference type="eggNOG" id="COG1109">
    <property type="taxonomic scope" value="Bacteria"/>
</dbReference>
<reference evidence="16 17" key="1">
    <citation type="submission" date="2011-08" db="EMBL/GenBank/DDBJ databases">
        <authorList>
            <person name="Weinstock G."/>
            <person name="Sodergren E."/>
            <person name="Clifton S."/>
            <person name="Fulton L."/>
            <person name="Fulton B."/>
            <person name="Courtney L."/>
            <person name="Fronick C."/>
            <person name="Harrison M."/>
            <person name="Strong C."/>
            <person name="Farmer C."/>
            <person name="Delahaunty K."/>
            <person name="Markovic C."/>
            <person name="Hall O."/>
            <person name="Minx P."/>
            <person name="Tomlinson C."/>
            <person name="Mitreva M."/>
            <person name="Hou S."/>
            <person name="Chen J."/>
            <person name="Wollam A."/>
            <person name="Pepin K.H."/>
            <person name="Johnson M."/>
            <person name="Bhonagiri V."/>
            <person name="Zhang X."/>
            <person name="Suruliraj S."/>
            <person name="Warren W."/>
            <person name="Chinwalla A."/>
            <person name="Mardis E.R."/>
            <person name="Wilson R.K."/>
        </authorList>
    </citation>
    <scope>NUCLEOTIDE SEQUENCE [LARGE SCALE GENOMIC DNA]</scope>
    <source>
        <strain evidence="16 17">F0357</strain>
    </source>
</reference>
<dbReference type="EC" id="5.4.2.10" evidence="7 9"/>
<keyword evidence="5 9" id="KW-0413">Isomerase</keyword>
<dbReference type="GO" id="GO:0004615">
    <property type="term" value="F:phosphomannomutase activity"/>
    <property type="evidence" value="ECO:0007669"/>
    <property type="project" value="TreeGrafter"/>
</dbReference>
<comment type="catalytic activity">
    <reaction evidence="6 9 11">
        <text>alpha-D-glucosamine 1-phosphate = D-glucosamine 6-phosphate</text>
        <dbReference type="Rhea" id="RHEA:23424"/>
        <dbReference type="ChEBI" id="CHEBI:58516"/>
        <dbReference type="ChEBI" id="CHEBI:58725"/>
        <dbReference type="EC" id="5.4.2.10"/>
    </reaction>
</comment>
<evidence type="ECO:0000313" key="16">
    <source>
        <dbReference type="EMBL" id="EHM41631.1"/>
    </source>
</evidence>
<dbReference type="SUPFAM" id="SSF53738">
    <property type="entry name" value="Phosphoglucomutase, first 3 domains"/>
    <property type="match status" value="3"/>
</dbReference>
<dbReference type="HOGENOM" id="CLU_016950_7_0_9"/>
<comment type="cofactor">
    <cofactor evidence="9">
        <name>Mg(2+)</name>
        <dbReference type="ChEBI" id="CHEBI:18420"/>
    </cofactor>
    <text evidence="9">Binds 1 Mg(2+) ion per subunit.</text>
</comment>
<feature type="binding site" evidence="9">
    <location>
        <position position="244"/>
    </location>
    <ligand>
        <name>Mg(2+)</name>
        <dbReference type="ChEBI" id="CHEBI:18420"/>
    </ligand>
</feature>
<dbReference type="InterPro" id="IPR016055">
    <property type="entry name" value="A-D-PHexomutase_a/b/a-I/II/III"/>
</dbReference>
<evidence type="ECO:0000256" key="8">
    <source>
        <dbReference type="ARBA" id="ARBA00068193"/>
    </source>
</evidence>
<feature type="domain" description="Alpha-D-phosphohexomutase alpha/beta/alpha" evidence="15">
    <location>
        <begin position="259"/>
        <end position="371"/>
    </location>
</feature>
<evidence type="ECO:0000313" key="17">
    <source>
        <dbReference type="Proteomes" id="UP000005481"/>
    </source>
</evidence>
<feature type="binding site" evidence="9">
    <location>
        <position position="242"/>
    </location>
    <ligand>
        <name>Mg(2+)</name>
        <dbReference type="ChEBI" id="CHEBI:18420"/>
    </ligand>
</feature>
<evidence type="ECO:0000256" key="10">
    <source>
        <dbReference type="RuleBase" id="RU004326"/>
    </source>
</evidence>
<accession>G9YGT3</accession>
<comment type="similarity">
    <text evidence="1 9 10">Belongs to the phosphohexose mutase family.</text>
</comment>
<keyword evidence="3 9" id="KW-0479">Metal-binding</keyword>
<dbReference type="OrthoDB" id="9806956at2"/>
<feature type="binding site" description="via phosphate group" evidence="9">
    <location>
        <position position="100"/>
    </location>
    <ligand>
        <name>Mg(2+)</name>
        <dbReference type="ChEBI" id="CHEBI:18420"/>
    </ligand>
</feature>
<dbReference type="NCBIfam" id="TIGR01455">
    <property type="entry name" value="glmM"/>
    <property type="match status" value="1"/>
</dbReference>
<feature type="modified residue" description="Phosphoserine" evidence="9">
    <location>
        <position position="100"/>
    </location>
</feature>
<dbReference type="InterPro" id="IPR036900">
    <property type="entry name" value="A-D-PHexomutase_C_sf"/>
</dbReference>
<feature type="binding site" evidence="9">
    <location>
        <position position="246"/>
    </location>
    <ligand>
        <name>Mg(2+)</name>
        <dbReference type="ChEBI" id="CHEBI:18420"/>
    </ligand>
</feature>
<dbReference type="InterPro" id="IPR050060">
    <property type="entry name" value="Phosphoglucosamine_mutase"/>
</dbReference>
<keyword evidence="4 9" id="KW-0460">Magnesium</keyword>
<evidence type="ECO:0000256" key="3">
    <source>
        <dbReference type="ARBA" id="ARBA00022723"/>
    </source>
</evidence>
<dbReference type="SUPFAM" id="SSF55957">
    <property type="entry name" value="Phosphoglucomutase, C-terminal domain"/>
    <property type="match status" value="1"/>
</dbReference>
<dbReference type="Proteomes" id="UP000005481">
    <property type="component" value="Unassembled WGS sequence"/>
</dbReference>
<evidence type="ECO:0000256" key="7">
    <source>
        <dbReference type="ARBA" id="ARBA00066330"/>
    </source>
</evidence>
<feature type="active site" description="Phosphoserine intermediate" evidence="9">
    <location>
        <position position="100"/>
    </location>
</feature>